<gene>
    <name evidence="1" type="ORF">AAF712_012607</name>
</gene>
<dbReference type="EMBL" id="JBBXMP010000168">
    <property type="protein sequence ID" value="KAL0060604.1"/>
    <property type="molecule type" value="Genomic_DNA"/>
</dbReference>
<dbReference type="SUPFAM" id="SSF48264">
    <property type="entry name" value="Cytochrome P450"/>
    <property type="match status" value="1"/>
</dbReference>
<comment type="caution">
    <text evidence="1">The sequence shown here is derived from an EMBL/GenBank/DDBJ whole genome shotgun (WGS) entry which is preliminary data.</text>
</comment>
<evidence type="ECO:0000313" key="1">
    <source>
        <dbReference type="EMBL" id="KAL0060604.1"/>
    </source>
</evidence>
<dbReference type="Proteomes" id="UP001437256">
    <property type="component" value="Unassembled WGS sequence"/>
</dbReference>
<dbReference type="InterPro" id="IPR001128">
    <property type="entry name" value="Cyt_P450"/>
</dbReference>
<accession>A0ABR2ZHD2</accession>
<organism evidence="1 2">
    <name type="scientific">Marasmius tenuissimus</name>
    <dbReference type="NCBI Taxonomy" id="585030"/>
    <lineage>
        <taxon>Eukaryota</taxon>
        <taxon>Fungi</taxon>
        <taxon>Dikarya</taxon>
        <taxon>Basidiomycota</taxon>
        <taxon>Agaricomycotina</taxon>
        <taxon>Agaricomycetes</taxon>
        <taxon>Agaricomycetidae</taxon>
        <taxon>Agaricales</taxon>
        <taxon>Marasmiineae</taxon>
        <taxon>Marasmiaceae</taxon>
        <taxon>Marasmius</taxon>
    </lineage>
</organism>
<sequence length="84" mass="9476">MLARVTKKQNVYPEPFSFKPERFLTQDGKLNPNVQDPTQAFFGFGKRYGGMEEHTSDKADLMGTGNLQNLSRKTHGPVICVEVM</sequence>
<evidence type="ECO:0000313" key="2">
    <source>
        <dbReference type="Proteomes" id="UP001437256"/>
    </source>
</evidence>
<proteinExistence type="predicted"/>
<name>A0ABR2ZHD2_9AGAR</name>
<dbReference type="InterPro" id="IPR036396">
    <property type="entry name" value="Cyt_P450_sf"/>
</dbReference>
<keyword evidence="2" id="KW-1185">Reference proteome</keyword>
<dbReference type="Pfam" id="PF00067">
    <property type="entry name" value="p450"/>
    <property type="match status" value="1"/>
</dbReference>
<reference evidence="1 2" key="1">
    <citation type="submission" date="2024-05" db="EMBL/GenBank/DDBJ databases">
        <title>A draft genome resource for the thread blight pathogen Marasmius tenuissimus strain MS-2.</title>
        <authorList>
            <person name="Yulfo-Soto G.E."/>
            <person name="Baruah I.K."/>
            <person name="Amoako-Attah I."/>
            <person name="Bukari Y."/>
            <person name="Meinhardt L.W."/>
            <person name="Bailey B.A."/>
            <person name="Cohen S.P."/>
        </authorList>
    </citation>
    <scope>NUCLEOTIDE SEQUENCE [LARGE SCALE GENOMIC DNA]</scope>
    <source>
        <strain evidence="1 2">MS-2</strain>
    </source>
</reference>
<protein>
    <submittedName>
        <fullName evidence="1">Uncharacterized protein</fullName>
    </submittedName>
</protein>
<dbReference type="Gene3D" id="1.10.630.10">
    <property type="entry name" value="Cytochrome P450"/>
    <property type="match status" value="1"/>
</dbReference>